<sequence length="444" mass="46807">MPILIVAVGVLILLFLIIKVKLNTFVSLIVVSFLVAIGLGMDINKIVLSIEAGIGGQLGHLALVFGLGAMLGRLVSDAGGGYRIAITLIDKFGRKRIQAAVVIASFIIGIALFFEVGLVLLIPIVYAIAKELKMPFLYLGIPMAAALNVTHGFLPPHPAPTAISVSYGAHIGQVLLLGIIIAVPTTVIAGPLFNKFAMKRFPGAYQKRGNLSALGPRKEFQLDETPGFLISVATSLFPVIFMAIATVFSLLLKEHSKEKDIIEFIGTPGTAMLISLLLALYTMGYARKISMKEISKSLSESISQIAMMLLIIGGGGAFKQVLIDGGVGDYVADLFSQTNMSPLLVAWIIAAVLRLCLGSATVAALTTAGMAAPLMQAGSVNPALMVLATGAGSVIACHVNDAGFWMVKEFFGLSMKETFQTWTLLTTVLSVTGLGCVLLAGLVM</sequence>
<evidence type="ECO:0000256" key="5">
    <source>
        <dbReference type="ARBA" id="ARBA00022989"/>
    </source>
</evidence>
<dbReference type="GO" id="GO:0015128">
    <property type="term" value="F:gluconate transmembrane transporter activity"/>
    <property type="evidence" value="ECO:0007669"/>
    <property type="project" value="InterPro"/>
</dbReference>
<keyword evidence="6 8" id="KW-0472">Membrane</keyword>
<dbReference type="GO" id="GO:0005886">
    <property type="term" value="C:plasma membrane"/>
    <property type="evidence" value="ECO:0007669"/>
    <property type="project" value="UniProtKB-SubCell"/>
</dbReference>
<comment type="subcellular location">
    <subcellularLocation>
        <location evidence="1">Cell membrane</location>
        <topology evidence="1">Multi-pass membrane protein</topology>
    </subcellularLocation>
</comment>
<keyword evidence="3" id="KW-1003">Cell membrane</keyword>
<keyword evidence="4 8" id="KW-0812">Transmembrane</keyword>
<dbReference type="NCBIfam" id="TIGR00791">
    <property type="entry name" value="gntP"/>
    <property type="match status" value="1"/>
</dbReference>
<evidence type="ECO:0000313" key="9">
    <source>
        <dbReference type="EMBL" id="MCY8456412.1"/>
    </source>
</evidence>
<proteinExistence type="inferred from homology"/>
<name>A0A9Q4E2L8_BACSC</name>
<evidence type="ECO:0000256" key="4">
    <source>
        <dbReference type="ARBA" id="ARBA00022692"/>
    </source>
</evidence>
<feature type="transmembrane region" description="Helical" evidence="8">
    <location>
        <begin position="174"/>
        <end position="193"/>
    </location>
</feature>
<dbReference type="PANTHER" id="PTHR30354:SF22">
    <property type="entry name" value="HIGH-AFFINITY GLUCONATE TRANSPORTER"/>
    <property type="match status" value="1"/>
</dbReference>
<dbReference type="AlphaFoldDB" id="A0A9Q4E2L8"/>
<evidence type="ECO:0000313" key="10">
    <source>
        <dbReference type="Proteomes" id="UP001078573"/>
    </source>
</evidence>
<dbReference type="InterPro" id="IPR003474">
    <property type="entry name" value="Glcn_transporter"/>
</dbReference>
<evidence type="ECO:0000256" key="3">
    <source>
        <dbReference type="ARBA" id="ARBA00022475"/>
    </source>
</evidence>
<keyword evidence="2" id="KW-0813">Transport</keyword>
<feature type="transmembrane region" description="Helical" evidence="8">
    <location>
        <begin position="227"/>
        <end position="252"/>
    </location>
</feature>
<dbReference type="PANTHER" id="PTHR30354">
    <property type="entry name" value="GNT FAMILY GLUCONATE TRANSPORTER"/>
    <property type="match status" value="1"/>
</dbReference>
<gene>
    <name evidence="9" type="ORF">MOC89_05830</name>
</gene>
<evidence type="ECO:0000256" key="7">
    <source>
        <dbReference type="ARBA" id="ARBA00049663"/>
    </source>
</evidence>
<feature type="transmembrane region" description="Helical" evidence="8">
    <location>
        <begin position="343"/>
        <end position="372"/>
    </location>
</feature>
<feature type="transmembrane region" description="Helical" evidence="8">
    <location>
        <begin position="6"/>
        <end position="37"/>
    </location>
</feature>
<keyword evidence="5 8" id="KW-1133">Transmembrane helix</keyword>
<comment type="caution">
    <text evidence="9">The sequence shown here is derived from an EMBL/GenBank/DDBJ whole genome shotgun (WGS) entry which is preliminary data.</text>
</comment>
<feature type="transmembrane region" description="Helical" evidence="8">
    <location>
        <begin position="419"/>
        <end position="443"/>
    </location>
</feature>
<protein>
    <submittedName>
        <fullName evidence="9">Gluconate:H+ symporter</fullName>
    </submittedName>
</protein>
<dbReference type="Pfam" id="PF02447">
    <property type="entry name" value="GntP_permease"/>
    <property type="match status" value="1"/>
</dbReference>
<feature type="transmembrane region" description="Helical" evidence="8">
    <location>
        <begin position="264"/>
        <end position="284"/>
    </location>
</feature>
<organism evidence="9 10">
    <name type="scientific">Bacillus spizizenii</name>
    <name type="common">Bacillus subtilis subsp. spizizenii</name>
    <dbReference type="NCBI Taxonomy" id="96241"/>
    <lineage>
        <taxon>Bacteria</taxon>
        <taxon>Bacillati</taxon>
        <taxon>Bacillota</taxon>
        <taxon>Bacilli</taxon>
        <taxon>Bacillales</taxon>
        <taxon>Bacillaceae</taxon>
        <taxon>Bacillus</taxon>
    </lineage>
</organism>
<comment type="similarity">
    <text evidence="7">Belongs to the GntP permease family.</text>
</comment>
<feature type="transmembrane region" description="Helical" evidence="8">
    <location>
        <begin position="96"/>
        <end position="129"/>
    </location>
</feature>
<evidence type="ECO:0000256" key="6">
    <source>
        <dbReference type="ARBA" id="ARBA00023136"/>
    </source>
</evidence>
<feature type="transmembrane region" description="Helical" evidence="8">
    <location>
        <begin position="384"/>
        <end position="407"/>
    </location>
</feature>
<evidence type="ECO:0000256" key="2">
    <source>
        <dbReference type="ARBA" id="ARBA00022448"/>
    </source>
</evidence>
<feature type="transmembrane region" description="Helical" evidence="8">
    <location>
        <begin position="136"/>
        <end position="154"/>
    </location>
</feature>
<dbReference type="EMBL" id="JALAPQ010000006">
    <property type="protein sequence ID" value="MCY8456412.1"/>
    <property type="molecule type" value="Genomic_DNA"/>
</dbReference>
<evidence type="ECO:0000256" key="8">
    <source>
        <dbReference type="SAM" id="Phobius"/>
    </source>
</evidence>
<evidence type="ECO:0000256" key="1">
    <source>
        <dbReference type="ARBA" id="ARBA00004651"/>
    </source>
</evidence>
<reference evidence="9" key="1">
    <citation type="submission" date="2022-02" db="EMBL/GenBank/DDBJ databases">
        <title>Crop Bioprotection Bacillus Genome Sequencing.</title>
        <authorList>
            <person name="Dunlap C."/>
        </authorList>
    </citation>
    <scope>NUCLEOTIDE SEQUENCE</scope>
    <source>
        <strain evidence="9">WR1O2A-53</strain>
    </source>
</reference>
<accession>A0A9Q4E2L8</accession>
<dbReference type="Proteomes" id="UP001078573">
    <property type="component" value="Unassembled WGS sequence"/>
</dbReference>
<dbReference type="PIRSF" id="PIRSF002746">
    <property type="entry name" value="Gluconate_transporter"/>
    <property type="match status" value="1"/>
</dbReference>
<feature type="transmembrane region" description="Helical" evidence="8">
    <location>
        <begin position="305"/>
        <end position="323"/>
    </location>
</feature>